<sequence length="502" mass="55913">MYGLMSEELAGVLCSPVSEDHPSGEYLKSNRQLYRPLRNVYNVAQTSLHKLSLNPDPSELEELLIVNQENWSELEAMLLDILQTNSRDLECLVWLAMAQLFSDQPYIRLARVLNFIEQVIQTFWPDVQPLLPDEKIRSSDEQGIARERAELQSRPLKLLFGESEDSCQIAVPLRMLPLVGDIDYVRYQRDEAELRNQLQESHSDILDNEDEIVKRINSMQDVLDALDALDKTLQSCFAELNMAAPGSRFLREQLDANLNAMQNLTEGIIEPWPLDARKAAELEQEISEKTATLTTGLSGSDSESGANGDGSEILEDSRTGDSLAAGFERNQAFHQLRRLADFFQKTEPQSPVSYLLEKAIRWGYTPLPELMHELLQGNEAFLERITDLTGMNMTTRKPIPGKPEMSLASLLATQGQEAPSIPEPVISAPVISEPAVPEPAGLPAEVEPERTAEPEETIANLPDSDVVNDQGQSQASASADEESSQPESSSEDLVINNLDDLF</sequence>
<dbReference type="EMBL" id="JBEWTB010000002">
    <property type="protein sequence ID" value="MET4756080.1"/>
    <property type="molecule type" value="Genomic_DNA"/>
</dbReference>
<accession>A0ABV2SE98</accession>
<reference evidence="3 4" key="1">
    <citation type="submission" date="2024-06" db="EMBL/GenBank/DDBJ databases">
        <title>Genomic Encyclopedia of Type Strains, Phase V (KMG-V): Genome sequencing to study the core and pangenomes of soil and plant-associated prokaryotes.</title>
        <authorList>
            <person name="Whitman W."/>
        </authorList>
    </citation>
    <scope>NUCLEOTIDE SEQUENCE [LARGE SCALE GENOMIC DNA]</scope>
    <source>
        <strain evidence="3 4">NE40</strain>
    </source>
</reference>
<keyword evidence="4" id="KW-1185">Reference proteome</keyword>
<dbReference type="Proteomes" id="UP001549366">
    <property type="component" value="Unassembled WGS sequence"/>
</dbReference>
<evidence type="ECO:0000313" key="3">
    <source>
        <dbReference type="EMBL" id="MET4756080.1"/>
    </source>
</evidence>
<feature type="compositionally biased region" description="Polar residues" evidence="1">
    <location>
        <begin position="290"/>
        <end position="305"/>
    </location>
</feature>
<feature type="region of interest" description="Disordered" evidence="1">
    <location>
        <begin position="434"/>
        <end position="502"/>
    </location>
</feature>
<name>A0ABV2SE98_9GAMM</name>
<evidence type="ECO:0000256" key="1">
    <source>
        <dbReference type="SAM" id="MobiDB-lite"/>
    </source>
</evidence>
<dbReference type="PANTHER" id="PTHR37951:SF1">
    <property type="entry name" value="TYPE VI SECRETION SYSTEM COMPONENT TSSA1"/>
    <property type="match status" value="1"/>
</dbReference>
<gene>
    <name evidence="3" type="ORF">V5J35_001272</name>
</gene>
<dbReference type="InterPro" id="IPR010657">
    <property type="entry name" value="ImpA_N"/>
</dbReference>
<organism evidence="3 4">
    <name type="scientific">Endozoicomonas lisbonensis</name>
    <dbReference type="NCBI Taxonomy" id="3120522"/>
    <lineage>
        <taxon>Bacteria</taxon>
        <taxon>Pseudomonadati</taxon>
        <taxon>Pseudomonadota</taxon>
        <taxon>Gammaproteobacteria</taxon>
        <taxon>Oceanospirillales</taxon>
        <taxon>Endozoicomonadaceae</taxon>
        <taxon>Endozoicomonas</taxon>
    </lineage>
</organism>
<dbReference type="Pfam" id="PF06812">
    <property type="entry name" value="ImpA_N"/>
    <property type="match status" value="1"/>
</dbReference>
<dbReference type="InterPro" id="IPR017740">
    <property type="entry name" value="TssA-like"/>
</dbReference>
<feature type="compositionally biased region" description="Low complexity" evidence="1">
    <location>
        <begin position="469"/>
        <end position="478"/>
    </location>
</feature>
<comment type="caution">
    <text evidence="3">The sequence shown here is derived from an EMBL/GenBank/DDBJ whole genome shotgun (WGS) entry which is preliminary data.</text>
</comment>
<protein>
    <submittedName>
        <fullName evidence="3">Type VI secretion system protein ImpA</fullName>
    </submittedName>
</protein>
<evidence type="ECO:0000313" key="4">
    <source>
        <dbReference type="Proteomes" id="UP001549366"/>
    </source>
</evidence>
<dbReference type="PANTHER" id="PTHR37951">
    <property type="entry name" value="CYTOPLASMIC PROTEIN-RELATED"/>
    <property type="match status" value="1"/>
</dbReference>
<proteinExistence type="predicted"/>
<feature type="domain" description="ImpA N-terminal" evidence="2">
    <location>
        <begin position="15"/>
        <end position="134"/>
    </location>
</feature>
<feature type="region of interest" description="Disordered" evidence="1">
    <location>
        <begin position="290"/>
        <end position="316"/>
    </location>
</feature>
<evidence type="ECO:0000259" key="2">
    <source>
        <dbReference type="Pfam" id="PF06812"/>
    </source>
</evidence>